<gene>
    <name evidence="2" type="ORF">KIW84_052205</name>
</gene>
<dbReference type="GO" id="GO:0098869">
    <property type="term" value="P:cellular oxidant detoxification"/>
    <property type="evidence" value="ECO:0007669"/>
    <property type="project" value="InterPro"/>
</dbReference>
<dbReference type="InterPro" id="IPR039282">
    <property type="entry name" value="LSU"/>
</dbReference>
<organism evidence="2 3">
    <name type="scientific">Pisum sativum</name>
    <name type="common">Garden pea</name>
    <name type="synonym">Lathyrus oleraceus</name>
    <dbReference type="NCBI Taxonomy" id="3888"/>
    <lineage>
        <taxon>Eukaryota</taxon>
        <taxon>Viridiplantae</taxon>
        <taxon>Streptophyta</taxon>
        <taxon>Embryophyta</taxon>
        <taxon>Tracheophyta</taxon>
        <taxon>Spermatophyta</taxon>
        <taxon>Magnoliopsida</taxon>
        <taxon>eudicotyledons</taxon>
        <taxon>Gunneridae</taxon>
        <taxon>Pentapetalae</taxon>
        <taxon>rosids</taxon>
        <taxon>fabids</taxon>
        <taxon>Fabales</taxon>
        <taxon>Fabaceae</taxon>
        <taxon>Papilionoideae</taxon>
        <taxon>50 kb inversion clade</taxon>
        <taxon>NPAAA clade</taxon>
        <taxon>Hologalegina</taxon>
        <taxon>IRL clade</taxon>
        <taxon>Fabeae</taxon>
        <taxon>Lathyrus</taxon>
    </lineage>
</organism>
<evidence type="ECO:0000256" key="1">
    <source>
        <dbReference type="SAM" id="MobiDB-lite"/>
    </source>
</evidence>
<sequence length="139" mass="16409">KKSWFYIYFDLKPTKQAKQMRQQHQNRFNMIGTRGKNELKNAAPASESELKKRNEELEKELKESKEREEQMRRQLQVTWERLRVAEEAEERLCSQLGELEAESVYHARDYHDRIVSLMDQLSNAKGLLHKALPSSSTSS</sequence>
<protein>
    <submittedName>
        <fullName evidence="2">Uncharacterized protein</fullName>
    </submittedName>
</protein>
<dbReference type="PANTHER" id="PTHR34283:SF1">
    <property type="entry name" value="PROTEIN RESPONSE TO LOW SULFUR 1"/>
    <property type="match status" value="1"/>
</dbReference>
<dbReference type="EMBL" id="JAMSHJ010000005">
    <property type="protein sequence ID" value="KAI5405341.1"/>
    <property type="molecule type" value="Genomic_DNA"/>
</dbReference>
<keyword evidence="3" id="KW-1185">Reference proteome</keyword>
<feature type="non-terminal residue" evidence="2">
    <location>
        <position position="1"/>
    </location>
</feature>
<dbReference type="Gramene" id="Psat05G0220500-T1">
    <property type="protein sequence ID" value="KAI5405341.1"/>
    <property type="gene ID" value="KIW84_052205"/>
</dbReference>
<comment type="caution">
    <text evidence="2">The sequence shown here is derived from an EMBL/GenBank/DDBJ whole genome shotgun (WGS) entry which is preliminary data.</text>
</comment>
<dbReference type="PANTHER" id="PTHR34283">
    <property type="entry name" value="PROTEIN RESPONSE TO LOW SULFUR 1"/>
    <property type="match status" value="1"/>
</dbReference>
<evidence type="ECO:0000313" key="2">
    <source>
        <dbReference type="EMBL" id="KAI5405341.1"/>
    </source>
</evidence>
<dbReference type="Proteomes" id="UP001058974">
    <property type="component" value="Chromosome 5"/>
</dbReference>
<feature type="region of interest" description="Disordered" evidence="1">
    <location>
        <begin position="31"/>
        <end position="70"/>
    </location>
</feature>
<evidence type="ECO:0000313" key="3">
    <source>
        <dbReference type="Proteomes" id="UP001058974"/>
    </source>
</evidence>
<proteinExistence type="predicted"/>
<name>A0A9D4WN44_PEA</name>
<dbReference type="AlphaFoldDB" id="A0A9D4WN44"/>
<accession>A0A9D4WN44</accession>
<feature type="compositionally biased region" description="Basic and acidic residues" evidence="1">
    <location>
        <begin position="48"/>
        <end position="70"/>
    </location>
</feature>
<reference evidence="2 3" key="1">
    <citation type="journal article" date="2022" name="Nat. Genet.">
        <title>Improved pea reference genome and pan-genome highlight genomic features and evolutionary characteristics.</title>
        <authorList>
            <person name="Yang T."/>
            <person name="Liu R."/>
            <person name="Luo Y."/>
            <person name="Hu S."/>
            <person name="Wang D."/>
            <person name="Wang C."/>
            <person name="Pandey M.K."/>
            <person name="Ge S."/>
            <person name="Xu Q."/>
            <person name="Li N."/>
            <person name="Li G."/>
            <person name="Huang Y."/>
            <person name="Saxena R.K."/>
            <person name="Ji Y."/>
            <person name="Li M."/>
            <person name="Yan X."/>
            <person name="He Y."/>
            <person name="Liu Y."/>
            <person name="Wang X."/>
            <person name="Xiang C."/>
            <person name="Varshney R.K."/>
            <person name="Ding H."/>
            <person name="Gao S."/>
            <person name="Zong X."/>
        </authorList>
    </citation>
    <scope>NUCLEOTIDE SEQUENCE [LARGE SCALE GENOMIC DNA]</scope>
    <source>
        <strain evidence="2 3">cv. Zhongwan 6</strain>
    </source>
</reference>
<dbReference type="Pfam" id="PF24980">
    <property type="entry name" value="LSU"/>
    <property type="match status" value="1"/>
</dbReference>